<name>A0A915PN09_9BILA</name>
<dbReference type="AlphaFoldDB" id="A0A915PN09"/>
<evidence type="ECO:0000313" key="3">
    <source>
        <dbReference type="WBParaSite" id="sdigi.contig161.g5460.t1"/>
    </source>
</evidence>
<feature type="region of interest" description="Disordered" evidence="1">
    <location>
        <begin position="133"/>
        <end position="162"/>
    </location>
</feature>
<dbReference type="GO" id="GO:0003676">
    <property type="term" value="F:nucleic acid binding"/>
    <property type="evidence" value="ECO:0007669"/>
    <property type="project" value="InterPro"/>
</dbReference>
<dbReference type="WBParaSite" id="sdigi.contig161.g5460.t1">
    <property type="protein sequence ID" value="sdigi.contig161.g5460.t1"/>
    <property type="gene ID" value="sdigi.contig161.g5460"/>
</dbReference>
<dbReference type="InterPro" id="IPR012677">
    <property type="entry name" value="Nucleotide-bd_a/b_plait_sf"/>
</dbReference>
<keyword evidence="2" id="KW-1185">Reference proteome</keyword>
<protein>
    <submittedName>
        <fullName evidence="3">RRM domain-containing protein</fullName>
    </submittedName>
</protein>
<feature type="compositionally biased region" description="Acidic residues" evidence="1">
    <location>
        <begin position="135"/>
        <end position="156"/>
    </location>
</feature>
<dbReference type="InterPro" id="IPR035979">
    <property type="entry name" value="RBD_domain_sf"/>
</dbReference>
<dbReference type="Proteomes" id="UP000887581">
    <property type="component" value="Unplaced"/>
</dbReference>
<accession>A0A915PN09</accession>
<dbReference type="SUPFAM" id="SSF54928">
    <property type="entry name" value="RNA-binding domain, RBD"/>
    <property type="match status" value="1"/>
</dbReference>
<reference evidence="3" key="1">
    <citation type="submission" date="2022-11" db="UniProtKB">
        <authorList>
            <consortium name="WormBaseParasite"/>
        </authorList>
    </citation>
    <scope>IDENTIFICATION</scope>
</reference>
<feature type="region of interest" description="Disordered" evidence="1">
    <location>
        <begin position="8"/>
        <end position="33"/>
    </location>
</feature>
<evidence type="ECO:0000313" key="2">
    <source>
        <dbReference type="Proteomes" id="UP000887581"/>
    </source>
</evidence>
<sequence length="524" mass="58910">MLQCFFAQSSNRRNDNDNNSDNDDNNNDNVDGNLFQRQKADFTAISAGTNDSATITVLTATTLGSRVDTIRRVPVLDLDEDGTDRSIGDLIMTLEHTQAISDIATAIESSLSTIVTSVSGFFSHRSISAVSVFSSDDDDNDSGDENDADNEGDEEPIPSTSRNYLSEWTPQYNSSLSIFATLSSGNFLSENEITQIFSQYGSIKEVKWIQISDSNGYIIVFNNEIEKENAIKICGNKMETKGRVLKLWSFKQTRFFVESKLAIVNATNFGSHHSTEEDSDSSYIIDDKTLFELANSFQNSSIISRNISGGRIRFYPNTSKTTLKENMPSPERPGTRPSPATAFLLKQISEANMPEAGELYERIPRDNGNEKNRFLNLPAPYHLLPDTPYFRRAPIVPPPTRSLSATEQMPVQQRIINRYLASMKLDDENGFAAIAQYERESYDHLCASSQNPLTEEYRRDATAGTGEEKQLFSTDFLDDDRPKECNGTRGVTSDDWLELLISPKQHYEMWSCSPMWTWNLNLKE</sequence>
<dbReference type="Gene3D" id="3.30.70.330">
    <property type="match status" value="1"/>
</dbReference>
<dbReference type="CDD" id="cd00590">
    <property type="entry name" value="RRM_SF"/>
    <property type="match status" value="1"/>
</dbReference>
<evidence type="ECO:0000256" key="1">
    <source>
        <dbReference type="SAM" id="MobiDB-lite"/>
    </source>
</evidence>
<proteinExistence type="predicted"/>
<organism evidence="2 3">
    <name type="scientific">Setaria digitata</name>
    <dbReference type="NCBI Taxonomy" id="48799"/>
    <lineage>
        <taxon>Eukaryota</taxon>
        <taxon>Metazoa</taxon>
        <taxon>Ecdysozoa</taxon>
        <taxon>Nematoda</taxon>
        <taxon>Chromadorea</taxon>
        <taxon>Rhabditida</taxon>
        <taxon>Spirurina</taxon>
        <taxon>Spiruromorpha</taxon>
        <taxon>Filarioidea</taxon>
        <taxon>Setariidae</taxon>
        <taxon>Setaria</taxon>
    </lineage>
</organism>